<evidence type="ECO:0000256" key="4">
    <source>
        <dbReference type="ARBA" id="ARBA00022889"/>
    </source>
</evidence>
<dbReference type="PROSITE" id="PS01286">
    <property type="entry name" value="FA58C_2"/>
    <property type="match status" value="2"/>
</dbReference>
<dbReference type="GO" id="GO:0005576">
    <property type="term" value="C:extracellular region"/>
    <property type="evidence" value="ECO:0007669"/>
    <property type="project" value="UniProtKB-SubCell"/>
</dbReference>
<gene>
    <name evidence="9" type="ORF">OS493_018389</name>
</gene>
<dbReference type="InterPro" id="IPR050633">
    <property type="entry name" value="Neuropilin_MCO_CoagFactor"/>
</dbReference>
<dbReference type="SUPFAM" id="SSF49785">
    <property type="entry name" value="Galactose-binding domain-like"/>
    <property type="match status" value="2"/>
</dbReference>
<accession>A0A9X0D9D0</accession>
<dbReference type="AlphaFoldDB" id="A0A9X0D9D0"/>
<evidence type="ECO:0000313" key="10">
    <source>
        <dbReference type="Proteomes" id="UP001163046"/>
    </source>
</evidence>
<dbReference type="Gene3D" id="2.60.120.260">
    <property type="entry name" value="Galactose-binding domain-like"/>
    <property type="match status" value="2"/>
</dbReference>
<evidence type="ECO:0000256" key="2">
    <source>
        <dbReference type="ARBA" id="ARBA00004613"/>
    </source>
</evidence>
<keyword evidence="6" id="KW-1015">Disulfide bond</keyword>
<dbReference type="PANTHER" id="PTHR46806">
    <property type="entry name" value="F5/8 TYPE C DOMAIN-CONTAINING PROTEIN"/>
    <property type="match status" value="1"/>
</dbReference>
<keyword evidence="4" id="KW-0130">Cell adhesion</keyword>
<dbReference type="Pfam" id="PF00754">
    <property type="entry name" value="F5_F8_type_C"/>
    <property type="match status" value="2"/>
</dbReference>
<keyword evidence="3" id="KW-0964">Secreted</keyword>
<evidence type="ECO:0000256" key="7">
    <source>
        <dbReference type="SAM" id="MobiDB-lite"/>
    </source>
</evidence>
<dbReference type="GO" id="GO:0038023">
    <property type="term" value="F:signaling receptor activity"/>
    <property type="evidence" value="ECO:0007669"/>
    <property type="project" value="TreeGrafter"/>
</dbReference>
<feature type="compositionally biased region" description="Polar residues" evidence="7">
    <location>
        <begin position="103"/>
        <end position="114"/>
    </location>
</feature>
<sequence length="742" mass="83751">MTFLIANLSNLFSEISFMKESMCRTNEGRTGENEAAELQTASQTPASLAGLESLDVERTKEPTGEKKENKATYEQLATDGGRRDAREGRGFNCTSHQLERQESMSTSQVSSDGSSAREKRSAQVPELVMTTSFVNVTEKLRHGDYFGFTTTLKHSVDSQTDAKGVHVTWMLAPFIKYRNLVSYPQGPSPPRVVHKDDSITLKIDQVVWGATMTISFKVQFDPDKSLRPKHYDIVTPVQLLYYDDYTENSDGVVVSKGQLYTQPLGKVTFSIELPGCSEPLGMKSGKINDYQITASTSYEESQPYRARETEDAWCTRADTEEEKKNQYIQVDFLLKTCVTRVGTIRRRSKDHWVSVYFLQYSDDDVTWTDYLENGHVKMFKGPQTVDDTEIIIHHLRHPIEANHIRLHPWESVQLICMRFELFGCDILGSPASCISPLGLESGEITDEALSDSLPAHKSKPQYVRLNMAPPAYPFGWESRFSQVPADYLQIDFGSLRKVTRLSTMGAYGAGWESFYVATYKLAYSRNGLTWEDYRENGQVKIFPLIASSGCKRAENKQESIYAVLAKLAEPFVTRYLRIIPNDKDSRFKVMRAEIYGCFAEELPPYGGVPEYARRSFLLDPVTDRFYACMYTDEKTESSCFSTADGVEWTAVEPSVISVTASNPTLKEIYGLDRRMNFHRSRDSGDTWRQITDGYLNEVQKQDKLINATALPESLVTEVPTVNLTAVANSTGTTWGVSGMEFT</sequence>
<evidence type="ECO:0000259" key="8">
    <source>
        <dbReference type="PROSITE" id="PS50022"/>
    </source>
</evidence>
<organism evidence="9 10">
    <name type="scientific">Desmophyllum pertusum</name>
    <dbReference type="NCBI Taxonomy" id="174260"/>
    <lineage>
        <taxon>Eukaryota</taxon>
        <taxon>Metazoa</taxon>
        <taxon>Cnidaria</taxon>
        <taxon>Anthozoa</taxon>
        <taxon>Hexacorallia</taxon>
        <taxon>Scleractinia</taxon>
        <taxon>Caryophylliina</taxon>
        <taxon>Caryophylliidae</taxon>
        <taxon>Desmophyllum</taxon>
    </lineage>
</organism>
<feature type="region of interest" description="Disordered" evidence="7">
    <location>
        <begin position="26"/>
        <end position="51"/>
    </location>
</feature>
<dbReference type="CDD" id="cd00057">
    <property type="entry name" value="FA58C"/>
    <property type="match status" value="2"/>
</dbReference>
<dbReference type="GO" id="GO:0005886">
    <property type="term" value="C:plasma membrane"/>
    <property type="evidence" value="ECO:0007669"/>
    <property type="project" value="TreeGrafter"/>
</dbReference>
<dbReference type="PROSITE" id="PS50022">
    <property type="entry name" value="FA58C_3"/>
    <property type="match status" value="2"/>
</dbReference>
<reference evidence="9" key="1">
    <citation type="submission" date="2023-01" db="EMBL/GenBank/DDBJ databases">
        <title>Genome assembly of the deep-sea coral Lophelia pertusa.</title>
        <authorList>
            <person name="Herrera S."/>
            <person name="Cordes E."/>
        </authorList>
    </citation>
    <scope>NUCLEOTIDE SEQUENCE</scope>
    <source>
        <strain evidence="9">USNM1676648</strain>
        <tissue evidence="9">Polyp</tissue>
    </source>
</reference>
<dbReference type="SMART" id="SM00231">
    <property type="entry name" value="FA58C"/>
    <property type="match status" value="2"/>
</dbReference>
<dbReference type="InterPro" id="IPR008979">
    <property type="entry name" value="Galactose-bd-like_sf"/>
</dbReference>
<dbReference type="SUPFAM" id="SSF110296">
    <property type="entry name" value="Oligoxyloglucan reducing end-specific cellobiohydrolase"/>
    <property type="match status" value="1"/>
</dbReference>
<dbReference type="GO" id="GO:0007155">
    <property type="term" value="P:cell adhesion"/>
    <property type="evidence" value="ECO:0007669"/>
    <property type="project" value="UniProtKB-KW"/>
</dbReference>
<evidence type="ECO:0000313" key="9">
    <source>
        <dbReference type="EMBL" id="KAJ7391346.1"/>
    </source>
</evidence>
<evidence type="ECO:0000256" key="5">
    <source>
        <dbReference type="ARBA" id="ARBA00023136"/>
    </source>
</evidence>
<dbReference type="Proteomes" id="UP001163046">
    <property type="component" value="Unassembled WGS sequence"/>
</dbReference>
<evidence type="ECO:0000256" key="1">
    <source>
        <dbReference type="ARBA" id="ARBA00004184"/>
    </source>
</evidence>
<feature type="domain" description="F5/8 type C" evidence="8">
    <location>
        <begin position="433"/>
        <end position="597"/>
    </location>
</feature>
<protein>
    <recommendedName>
        <fullName evidence="8">F5/8 type C domain-containing protein</fullName>
    </recommendedName>
</protein>
<feature type="region of interest" description="Disordered" evidence="7">
    <location>
        <begin position="95"/>
        <end position="123"/>
    </location>
</feature>
<dbReference type="EMBL" id="MU825406">
    <property type="protein sequence ID" value="KAJ7391346.1"/>
    <property type="molecule type" value="Genomic_DNA"/>
</dbReference>
<name>A0A9X0D9D0_9CNID</name>
<comment type="caution">
    <text evidence="9">The sequence shown here is derived from an EMBL/GenBank/DDBJ whole genome shotgun (WGS) entry which is preliminary data.</text>
</comment>
<keyword evidence="5" id="KW-0472">Membrane</keyword>
<feature type="domain" description="F5/8 type C" evidence="8">
    <location>
        <begin position="276"/>
        <end position="424"/>
    </location>
</feature>
<keyword evidence="10" id="KW-1185">Reference proteome</keyword>
<proteinExistence type="predicted"/>
<dbReference type="PANTHER" id="PTHR46806:SF5">
    <property type="entry name" value="F5_8 TYPE C DOMAIN-CONTAINING PROTEIN"/>
    <property type="match status" value="1"/>
</dbReference>
<comment type="subcellular location">
    <subcellularLocation>
        <location evidence="1">Endomembrane system</location>
        <topology evidence="1">Peripheral membrane protein</topology>
    </subcellularLocation>
    <subcellularLocation>
        <location evidence="2">Secreted</location>
    </subcellularLocation>
</comment>
<dbReference type="OrthoDB" id="6155811at2759"/>
<dbReference type="InterPro" id="IPR000421">
    <property type="entry name" value="FA58C"/>
</dbReference>
<dbReference type="GO" id="GO:0012505">
    <property type="term" value="C:endomembrane system"/>
    <property type="evidence" value="ECO:0007669"/>
    <property type="project" value="UniProtKB-SubCell"/>
</dbReference>
<evidence type="ECO:0000256" key="3">
    <source>
        <dbReference type="ARBA" id="ARBA00022525"/>
    </source>
</evidence>
<evidence type="ECO:0000256" key="6">
    <source>
        <dbReference type="ARBA" id="ARBA00023157"/>
    </source>
</evidence>